<dbReference type="CDD" id="cd00037">
    <property type="entry name" value="CLECT"/>
    <property type="match status" value="1"/>
</dbReference>
<dbReference type="InterPro" id="IPR016186">
    <property type="entry name" value="C-type_lectin-like/link_sf"/>
</dbReference>
<dbReference type="OrthoDB" id="5983804at2759"/>
<dbReference type="EMBL" id="RCHS01001428">
    <property type="protein sequence ID" value="RMX53475.1"/>
    <property type="molecule type" value="Genomic_DNA"/>
</dbReference>
<dbReference type="PANTHER" id="PTHR22803">
    <property type="entry name" value="MANNOSE, PHOSPHOLIPASE, LECTIN RECEPTOR RELATED"/>
    <property type="match status" value="1"/>
</dbReference>
<dbReference type="AlphaFoldDB" id="A0A3M6UIL2"/>
<feature type="domain" description="C-type lectin" evidence="2">
    <location>
        <begin position="75"/>
        <end position="175"/>
    </location>
</feature>
<dbReference type="SMART" id="SM00034">
    <property type="entry name" value="CLECT"/>
    <property type="match status" value="1"/>
</dbReference>
<protein>
    <recommendedName>
        <fullName evidence="5">F5/8 type C domain-containing protein</fullName>
    </recommendedName>
</protein>
<accession>A0A3M6UIL2</accession>
<sequence>MTEPRLARLHELRNCHASWCGSVGAWLQIDLGRDYDINGINTQGARDNYGFVKKFTLAYKTTSGGWENFEEDGNVKGSCYWFSDHSQPQSHAVNTCRVRGADLPKVTSIEENNFLKKSGYSWWLDLRRDSTHKSIFRWSDGSLADFTNWKSGDHSDNSKECVEQEDTGEWNTVLCTTNQNIDVILATGTVSKRSAGIVFGFQEFTQTYHLSVSAGPHIWEARLPDYPLGWVHVGITWSNQWGLRFYQNGVLTVESTSPARLLYATESTFPRFYIGRESTTSPLKRTHNLQISDLRIWESVIPPEKMEDMQACSALPWYMWKNTGNYDYPWELKRVPRESPDEQRFDVIPQDTKYHNMGCFKIGSGPPIPSLEGTDPILNGNHVSRLGAVQKCLHAARRKGNKMFAVASGGKCLSAAVEYSDVEKSYTQTSHGCKNGKGATNYMNIYIVKDSNNAAFKKPTAQSGTIKASSFATDGSHYNINTEKCTKTTSQKDPWWRVDLEREVLVHDVYIYKHSYVSVNYLLQIRVGNHDNPNLKKNSPNRLRASKHVLPSSKNDSLSS</sequence>
<dbReference type="InterPro" id="IPR001304">
    <property type="entry name" value="C-type_lectin-like"/>
</dbReference>
<dbReference type="PROSITE" id="PS50022">
    <property type="entry name" value="FA58C_3"/>
    <property type="match status" value="1"/>
</dbReference>
<feature type="domain" description="F5/8 type C" evidence="1">
    <location>
        <begin position="1"/>
        <end position="75"/>
    </location>
</feature>
<keyword evidence="4" id="KW-1185">Reference proteome</keyword>
<evidence type="ECO:0000259" key="2">
    <source>
        <dbReference type="PROSITE" id="PS50041"/>
    </source>
</evidence>
<comment type="caution">
    <text evidence="3">The sequence shown here is derived from an EMBL/GenBank/DDBJ whole genome shotgun (WGS) entry which is preliminary data.</text>
</comment>
<dbReference type="SUPFAM" id="SSF56436">
    <property type="entry name" value="C-type lectin-like"/>
    <property type="match status" value="1"/>
</dbReference>
<reference evidence="3 4" key="1">
    <citation type="journal article" date="2018" name="Sci. Rep.">
        <title>Comparative analysis of the Pocillopora damicornis genome highlights role of immune system in coral evolution.</title>
        <authorList>
            <person name="Cunning R."/>
            <person name="Bay R.A."/>
            <person name="Gillette P."/>
            <person name="Baker A.C."/>
            <person name="Traylor-Knowles N."/>
        </authorList>
    </citation>
    <scope>NUCLEOTIDE SEQUENCE [LARGE SCALE GENOMIC DNA]</scope>
    <source>
        <strain evidence="3">RSMAS</strain>
        <tissue evidence="3">Whole animal</tissue>
    </source>
</reference>
<dbReference type="Pfam" id="PF00754">
    <property type="entry name" value="F5_F8_type_C"/>
    <property type="match status" value="1"/>
</dbReference>
<dbReference type="SUPFAM" id="SSF49899">
    <property type="entry name" value="Concanavalin A-like lectins/glucanases"/>
    <property type="match status" value="1"/>
</dbReference>
<dbReference type="SUPFAM" id="SSF49785">
    <property type="entry name" value="Galactose-binding domain-like"/>
    <property type="match status" value="2"/>
</dbReference>
<dbReference type="Gene3D" id="2.60.120.200">
    <property type="match status" value="1"/>
</dbReference>
<evidence type="ECO:0000259" key="1">
    <source>
        <dbReference type="PROSITE" id="PS50022"/>
    </source>
</evidence>
<organism evidence="3 4">
    <name type="scientific">Pocillopora damicornis</name>
    <name type="common">Cauliflower coral</name>
    <name type="synonym">Millepora damicornis</name>
    <dbReference type="NCBI Taxonomy" id="46731"/>
    <lineage>
        <taxon>Eukaryota</taxon>
        <taxon>Metazoa</taxon>
        <taxon>Cnidaria</taxon>
        <taxon>Anthozoa</taxon>
        <taxon>Hexacorallia</taxon>
        <taxon>Scleractinia</taxon>
        <taxon>Astrocoeniina</taxon>
        <taxon>Pocilloporidae</taxon>
        <taxon>Pocillopora</taxon>
    </lineage>
</organism>
<evidence type="ECO:0000313" key="3">
    <source>
        <dbReference type="EMBL" id="RMX53475.1"/>
    </source>
</evidence>
<gene>
    <name evidence="3" type="ORF">pdam_00017074</name>
</gene>
<evidence type="ECO:0008006" key="5">
    <source>
        <dbReference type="Google" id="ProtNLM"/>
    </source>
</evidence>
<dbReference type="InterPro" id="IPR013320">
    <property type="entry name" value="ConA-like_dom_sf"/>
</dbReference>
<dbReference type="InterPro" id="IPR008979">
    <property type="entry name" value="Galactose-bd-like_sf"/>
</dbReference>
<dbReference type="Pfam" id="PF00059">
    <property type="entry name" value="Lectin_C"/>
    <property type="match status" value="1"/>
</dbReference>
<dbReference type="Proteomes" id="UP000275408">
    <property type="component" value="Unassembled WGS sequence"/>
</dbReference>
<evidence type="ECO:0000313" key="4">
    <source>
        <dbReference type="Proteomes" id="UP000275408"/>
    </source>
</evidence>
<proteinExistence type="predicted"/>
<dbReference type="PROSITE" id="PS50041">
    <property type="entry name" value="C_TYPE_LECTIN_2"/>
    <property type="match status" value="1"/>
</dbReference>
<dbReference type="Gene3D" id="2.60.120.260">
    <property type="entry name" value="Galactose-binding domain-like"/>
    <property type="match status" value="1"/>
</dbReference>
<dbReference type="InterPro" id="IPR050111">
    <property type="entry name" value="C-type_lectin/snaclec_domain"/>
</dbReference>
<name>A0A3M6UIL2_POCDA</name>
<dbReference type="InterPro" id="IPR016187">
    <property type="entry name" value="CTDL_fold"/>
</dbReference>
<dbReference type="Gene3D" id="3.10.100.10">
    <property type="entry name" value="Mannose-Binding Protein A, subunit A"/>
    <property type="match status" value="1"/>
</dbReference>
<dbReference type="InterPro" id="IPR000421">
    <property type="entry name" value="FA58C"/>
</dbReference>